<dbReference type="Pfam" id="PF02225">
    <property type="entry name" value="PA"/>
    <property type="match status" value="1"/>
</dbReference>
<feature type="chain" id="PRO_5032720568" evidence="1">
    <location>
        <begin position="22"/>
        <end position="470"/>
    </location>
</feature>
<evidence type="ECO:0000259" key="2">
    <source>
        <dbReference type="Pfam" id="PF02225"/>
    </source>
</evidence>
<dbReference type="SUPFAM" id="SSF52025">
    <property type="entry name" value="PA domain"/>
    <property type="match status" value="1"/>
</dbReference>
<dbReference type="AlphaFoldDB" id="A0A7S7NSH3"/>
<dbReference type="InterPro" id="IPR046450">
    <property type="entry name" value="PA_dom_sf"/>
</dbReference>
<evidence type="ECO:0000256" key="1">
    <source>
        <dbReference type="SAM" id="SignalP"/>
    </source>
</evidence>
<gene>
    <name evidence="3" type="ORF">IRI77_02935</name>
</gene>
<keyword evidence="4" id="KW-1185">Reference proteome</keyword>
<dbReference type="Gene3D" id="3.50.30.30">
    <property type="match status" value="1"/>
</dbReference>
<proteinExistence type="predicted"/>
<dbReference type="CDD" id="cd04818">
    <property type="entry name" value="PA_subtilisin_1"/>
    <property type="match status" value="1"/>
</dbReference>
<protein>
    <submittedName>
        <fullName evidence="3">Peptidase</fullName>
    </submittedName>
</protein>
<accession>A0A7S7NSH3</accession>
<evidence type="ECO:0000313" key="3">
    <source>
        <dbReference type="EMBL" id="QOY88933.1"/>
    </source>
</evidence>
<reference evidence="3 4" key="1">
    <citation type="submission" date="2020-10" db="EMBL/GenBank/DDBJ databases">
        <title>Complete genome sequence of Paludibaculum fermentans P105T, a facultatively anaerobic acidobacterium capable of dissimilatory Fe(III) reduction.</title>
        <authorList>
            <person name="Dedysh S.N."/>
            <person name="Beletsky A.V."/>
            <person name="Kulichevskaya I.S."/>
            <person name="Mardanov A.V."/>
            <person name="Ravin N.V."/>
        </authorList>
    </citation>
    <scope>NUCLEOTIDE SEQUENCE [LARGE SCALE GENOMIC DNA]</scope>
    <source>
        <strain evidence="3 4">P105</strain>
    </source>
</reference>
<dbReference type="Proteomes" id="UP000593892">
    <property type="component" value="Chromosome"/>
</dbReference>
<organism evidence="3 4">
    <name type="scientific">Paludibaculum fermentans</name>
    <dbReference type="NCBI Taxonomy" id="1473598"/>
    <lineage>
        <taxon>Bacteria</taxon>
        <taxon>Pseudomonadati</taxon>
        <taxon>Acidobacteriota</taxon>
        <taxon>Terriglobia</taxon>
        <taxon>Bryobacterales</taxon>
        <taxon>Bryobacteraceae</taxon>
        <taxon>Paludibaculum</taxon>
    </lineage>
</organism>
<feature type="domain" description="PA" evidence="2">
    <location>
        <begin position="292"/>
        <end position="380"/>
    </location>
</feature>
<dbReference type="KEGG" id="pfer:IRI77_02935"/>
<name>A0A7S7NSH3_PALFE</name>
<dbReference type="EMBL" id="CP063849">
    <property type="protein sequence ID" value="QOY88933.1"/>
    <property type="molecule type" value="Genomic_DNA"/>
</dbReference>
<evidence type="ECO:0000313" key="4">
    <source>
        <dbReference type="Proteomes" id="UP000593892"/>
    </source>
</evidence>
<dbReference type="InterPro" id="IPR003137">
    <property type="entry name" value="PA_domain"/>
</dbReference>
<dbReference type="RefSeq" id="WP_194450596.1">
    <property type="nucleotide sequence ID" value="NZ_CP063849.1"/>
</dbReference>
<feature type="signal peptide" evidence="1">
    <location>
        <begin position="1"/>
        <end position="21"/>
    </location>
</feature>
<sequence>MRSRILPVLALATLAPFVVNAAATIVIVNFDDPGVGFNDPTPVAAVGGNPGTTLGQQRLLAFQAAANKWGATLTSNVIITVAAYWDHLSCNSSGAVLGSAGATEVFADFPGAILAGHWYGKALTNKLYGADGDPGVPDIVAGFNIDLGKTGCLDGTFFYLGLDGNHGANVDLVTVLEHEFAHGLGFQTFTSGSTGAPFLGLPTVTDAFLMNSATSKTWDTMTNAERAASALSGNKLVWTGPNVTAGVPSVLQAGSPNLRINAPASVAGNYLVGTASFGPALTAAGLTAEIMPVVDQANGTGLACTTLSAANALAVSGKIGLVDRGGCTFNVKAARLQAAGAVGMIVVDNVAGSPPPGLGGTDGSITIPAVRITLGDGNALKVALSKRSRTHSGVFGFLGVDLTLRSGADNLNHALMYAPNPYQSGSSVSHFDVSAFPNLLMEPAINGDLTHEVTVPTDLTFAFLKDIGWN</sequence>
<keyword evidence="1" id="KW-0732">Signal</keyword>